<accession>A0A8H3BQ28</accession>
<organism evidence="1 2">
    <name type="scientific">Rhizoctonia solani</name>
    <dbReference type="NCBI Taxonomy" id="456999"/>
    <lineage>
        <taxon>Eukaryota</taxon>
        <taxon>Fungi</taxon>
        <taxon>Dikarya</taxon>
        <taxon>Basidiomycota</taxon>
        <taxon>Agaricomycotina</taxon>
        <taxon>Agaricomycetes</taxon>
        <taxon>Cantharellales</taxon>
        <taxon>Ceratobasidiaceae</taxon>
        <taxon>Rhizoctonia</taxon>
    </lineage>
</organism>
<dbReference type="AlphaFoldDB" id="A0A8H3BQ28"/>
<proteinExistence type="predicted"/>
<evidence type="ECO:0000313" key="1">
    <source>
        <dbReference type="EMBL" id="CAE6463556.1"/>
    </source>
</evidence>
<name>A0A8H3BQ28_9AGAM</name>
<reference evidence="1" key="1">
    <citation type="submission" date="2021-01" db="EMBL/GenBank/DDBJ databases">
        <authorList>
            <person name="Kaushik A."/>
        </authorList>
    </citation>
    <scope>NUCLEOTIDE SEQUENCE</scope>
    <source>
        <strain evidence="1">AG3-T5</strain>
    </source>
</reference>
<evidence type="ECO:0000313" key="2">
    <source>
        <dbReference type="Proteomes" id="UP000663841"/>
    </source>
</evidence>
<gene>
    <name evidence="1" type="ORF">RDB_LOCUS157743</name>
</gene>
<dbReference type="Proteomes" id="UP000663841">
    <property type="component" value="Unassembled WGS sequence"/>
</dbReference>
<dbReference type="EMBL" id="CAJMWW010000294">
    <property type="protein sequence ID" value="CAE6463556.1"/>
    <property type="molecule type" value="Genomic_DNA"/>
</dbReference>
<protein>
    <submittedName>
        <fullName evidence="1">Uncharacterized protein</fullName>
    </submittedName>
</protein>
<sequence length="123" mass="14146">MSTELFDYIQAVKPSLSDEKRGKIGMLPTSYVALASLHWLCPNGRRPDLVWRLFRTQDVTCAHDNILVLQELRLFRHKYHIDVEACIRRNKLPKAAASCRISSGPHRHDNTHLGKRADITTWA</sequence>
<comment type="caution">
    <text evidence="1">The sequence shown here is derived from an EMBL/GenBank/DDBJ whole genome shotgun (WGS) entry which is preliminary data.</text>
</comment>